<keyword evidence="5 8" id="KW-0732">Signal</keyword>
<keyword evidence="6" id="KW-0572">Peptidoglycan-anchor</keyword>
<dbReference type="SUPFAM" id="SSF49478">
    <property type="entry name" value="Cna protein B-type domain"/>
    <property type="match status" value="3"/>
</dbReference>
<dbReference type="Proteomes" id="UP000559885">
    <property type="component" value="Unassembled WGS sequence"/>
</dbReference>
<feature type="chain" id="PRO_5032282504" evidence="8">
    <location>
        <begin position="25"/>
        <end position="820"/>
    </location>
</feature>
<evidence type="ECO:0000256" key="8">
    <source>
        <dbReference type="SAM" id="SignalP"/>
    </source>
</evidence>
<dbReference type="InterPro" id="IPR013783">
    <property type="entry name" value="Ig-like_fold"/>
</dbReference>
<dbReference type="InterPro" id="IPR041033">
    <property type="entry name" value="SpaA_PFL_dom_1"/>
</dbReference>
<dbReference type="EMBL" id="JAARRM010000001">
    <property type="protein sequence ID" value="MBC1520204.1"/>
    <property type="molecule type" value="Genomic_DNA"/>
</dbReference>
<feature type="signal peptide" evidence="8">
    <location>
        <begin position="1"/>
        <end position="24"/>
    </location>
</feature>
<dbReference type="AlphaFoldDB" id="A0A841ZLR8"/>
<comment type="subcellular location">
    <subcellularLocation>
        <location evidence="1">Secreted</location>
        <location evidence="1">Cell wall</location>
        <topology evidence="1">Peptidoglycan-anchor</topology>
    </subcellularLocation>
</comment>
<organism evidence="10 11">
    <name type="scientific">Listeria aquatica</name>
    <dbReference type="NCBI Taxonomy" id="1494960"/>
    <lineage>
        <taxon>Bacteria</taxon>
        <taxon>Bacillati</taxon>
        <taxon>Bacillota</taxon>
        <taxon>Bacilli</taxon>
        <taxon>Bacillales</taxon>
        <taxon>Listeriaceae</taxon>
        <taxon>Listeria</taxon>
    </lineage>
</organism>
<dbReference type="InterPro" id="IPR019931">
    <property type="entry name" value="LPXTG_anchor"/>
</dbReference>
<accession>A0A841ZLR8</accession>
<sequence length="820" mass="89407">MKKFGILILILVLLVPVGLSQVHADMSGDSREISSSINVNPNPIEGRNNVAVNVNIKGSAGDFAESNGEAVITIPKKTVASSGELKPDNVLVPSPFVYDRTVQDENGDYQIIVKLDPNEVDENEAINTNITINYSSPLFQEDSTETFKVEYAGTSDSQDVKVIGSGGSPNAIFYKWYQYSIDDSRDVGLLDVNEPAKNRFVLAVNYSELDLKNVVVTDTIPADTELTYPNTFAGAGGDTMVVDNIRILKVNGFDDNHLPTGFTYVTDQFTDKISYDSQSKTMRVDFGDIASDESYLVEYALEAQNLDMGTQMNVGNLTADGYDVTKEFPVKPLLTSDSSFSLKKSVNKPKINIGEHHLEYTLDFGVKSGASIPVGITITDPLPDKMKIDKITNIDQDYFDYTVSEDGKLLTLVTKKEISKDTPQKVSFLVEIDESLQVGDQFTNVGILHINGSDLNTNSATTVVYDGRVQIIKVDEETGERLSGATFDILDDEGNVVFTGKTDENGELMSIPMEIGNYQIVETAAPDGYQVSDQKHEFTVTGDEKEPIVVTIDNQLQPGSVTLIKTDQADDSKRLEGAEFSLLDEKGQVLQEKLTTNAEGEITVDQLKPGKYTFVETKAPAGYLLDKSPIEFTIEKGQKETLQLNVKNQKDVGAVKLTKVDSEDHDKKLADAEFKLIKTSTGEELETALVTDENGEITLTDLAPGDYAFIETKAPAGFELDETALPFTIQSGQKEVVEVMKENVKQTDPDEGTDGDNGKDKDKDKGTAGGNTGGGSNNKDPKPGEQNKLPSTGDKTNTFTLILGLLFIAGASLQFKNKLN</sequence>
<dbReference type="Pfam" id="PF17802">
    <property type="entry name" value="SpaA"/>
    <property type="match status" value="3"/>
</dbReference>
<dbReference type="Pfam" id="PF00746">
    <property type="entry name" value="Gram_pos_anchor"/>
    <property type="match status" value="1"/>
</dbReference>
<dbReference type="Gene3D" id="2.60.40.10">
    <property type="entry name" value="Immunoglobulins"/>
    <property type="match status" value="3"/>
</dbReference>
<feature type="compositionally biased region" description="Gly residues" evidence="7">
    <location>
        <begin position="767"/>
        <end position="776"/>
    </location>
</feature>
<dbReference type="PROSITE" id="PS50847">
    <property type="entry name" value="GRAM_POS_ANCHORING"/>
    <property type="match status" value="1"/>
</dbReference>
<reference evidence="10 11" key="1">
    <citation type="submission" date="2020-03" db="EMBL/GenBank/DDBJ databases">
        <title>Soil Listeria distribution.</title>
        <authorList>
            <person name="Liao J."/>
            <person name="Wiedmann M."/>
        </authorList>
    </citation>
    <scope>NUCLEOTIDE SEQUENCE [LARGE SCALE GENOMIC DNA]</scope>
    <source>
        <strain evidence="10 11">FSL L7-1507</strain>
    </source>
</reference>
<feature type="region of interest" description="Disordered" evidence="7">
    <location>
        <begin position="742"/>
        <end position="793"/>
    </location>
</feature>
<evidence type="ECO:0000256" key="6">
    <source>
        <dbReference type="ARBA" id="ARBA00023088"/>
    </source>
</evidence>
<proteinExistence type="inferred from homology"/>
<dbReference type="PANTHER" id="PTHR36108">
    <property type="entry name" value="COLOSSIN-B-RELATED"/>
    <property type="match status" value="1"/>
</dbReference>
<evidence type="ECO:0000256" key="7">
    <source>
        <dbReference type="SAM" id="MobiDB-lite"/>
    </source>
</evidence>
<keyword evidence="4" id="KW-0964">Secreted</keyword>
<evidence type="ECO:0000259" key="9">
    <source>
        <dbReference type="PROSITE" id="PS50847"/>
    </source>
</evidence>
<comment type="similarity">
    <text evidence="2">Belongs to the serine-aspartate repeat-containing protein (SDr) family.</text>
</comment>
<keyword evidence="3" id="KW-0134">Cell wall</keyword>
<evidence type="ECO:0000256" key="5">
    <source>
        <dbReference type="ARBA" id="ARBA00022729"/>
    </source>
</evidence>
<gene>
    <name evidence="10" type="ORF">HB912_00910</name>
</gene>
<feature type="compositionally biased region" description="Basic and acidic residues" evidence="7">
    <location>
        <begin position="756"/>
        <end position="766"/>
    </location>
</feature>
<dbReference type="RefSeq" id="WP_185371804.1">
    <property type="nucleotide sequence ID" value="NZ_JAARRM010000001.1"/>
</dbReference>
<evidence type="ECO:0000313" key="10">
    <source>
        <dbReference type="EMBL" id="MBC1520204.1"/>
    </source>
</evidence>
<dbReference type="NCBIfam" id="TIGR01167">
    <property type="entry name" value="LPXTG_anchor"/>
    <property type="match status" value="1"/>
</dbReference>
<dbReference type="PANTHER" id="PTHR36108:SF13">
    <property type="entry name" value="COLOSSIN-B-RELATED"/>
    <property type="match status" value="1"/>
</dbReference>
<feature type="domain" description="Gram-positive cocci surface proteins LPxTG" evidence="9">
    <location>
        <begin position="789"/>
        <end position="820"/>
    </location>
</feature>
<evidence type="ECO:0000313" key="11">
    <source>
        <dbReference type="Proteomes" id="UP000559885"/>
    </source>
</evidence>
<evidence type="ECO:0000256" key="3">
    <source>
        <dbReference type="ARBA" id="ARBA00022512"/>
    </source>
</evidence>
<evidence type="ECO:0000256" key="2">
    <source>
        <dbReference type="ARBA" id="ARBA00007257"/>
    </source>
</evidence>
<name>A0A841ZLR8_9LIST</name>
<evidence type="ECO:0000256" key="4">
    <source>
        <dbReference type="ARBA" id="ARBA00022525"/>
    </source>
</evidence>
<evidence type="ECO:0000256" key="1">
    <source>
        <dbReference type="ARBA" id="ARBA00004168"/>
    </source>
</evidence>
<protein>
    <submittedName>
        <fullName evidence="10">LPXTG cell wall anchor domain-containing protein</fullName>
    </submittedName>
</protein>
<comment type="caution">
    <text evidence="10">The sequence shown here is derived from an EMBL/GenBank/DDBJ whole genome shotgun (WGS) entry which is preliminary data.</text>
</comment>